<dbReference type="CDD" id="cd06578">
    <property type="entry name" value="HemD"/>
    <property type="match status" value="1"/>
</dbReference>
<dbReference type="Pfam" id="PF02602">
    <property type="entry name" value="HEM4"/>
    <property type="match status" value="1"/>
</dbReference>
<name>A0ABS7PDP7_9SPHN</name>
<feature type="domain" description="Tetrapyrrole biosynthesis uroporphyrinogen III synthase" evidence="1">
    <location>
        <begin position="43"/>
        <end position="238"/>
    </location>
</feature>
<keyword evidence="3" id="KW-1185">Reference proteome</keyword>
<evidence type="ECO:0000259" key="1">
    <source>
        <dbReference type="Pfam" id="PF02602"/>
    </source>
</evidence>
<protein>
    <submittedName>
        <fullName evidence="2">Uroporphyrinogen-III synthase</fullName>
    </submittedName>
</protein>
<dbReference type="Proteomes" id="UP000759298">
    <property type="component" value="Unassembled WGS sequence"/>
</dbReference>
<dbReference type="InterPro" id="IPR003754">
    <property type="entry name" value="4pyrrol_synth_uPrphyn_synth"/>
</dbReference>
<dbReference type="EMBL" id="JAHWXP010000002">
    <property type="protein sequence ID" value="MBY8337194.1"/>
    <property type="molecule type" value="Genomic_DNA"/>
</dbReference>
<evidence type="ECO:0000313" key="3">
    <source>
        <dbReference type="Proteomes" id="UP000759298"/>
    </source>
</evidence>
<dbReference type="InterPro" id="IPR036108">
    <property type="entry name" value="4pyrrol_syn_uPrphyn_synt_sf"/>
</dbReference>
<dbReference type="SUPFAM" id="SSF69618">
    <property type="entry name" value="HemD-like"/>
    <property type="match status" value="1"/>
</dbReference>
<dbReference type="Gene3D" id="3.40.50.10090">
    <property type="match status" value="2"/>
</dbReference>
<accession>A0ABS7PDP7</accession>
<organism evidence="2 3">
    <name type="scientific">Alteriqipengyuania abyssalis</name>
    <dbReference type="NCBI Taxonomy" id="2860200"/>
    <lineage>
        <taxon>Bacteria</taxon>
        <taxon>Pseudomonadati</taxon>
        <taxon>Pseudomonadota</taxon>
        <taxon>Alphaproteobacteria</taxon>
        <taxon>Sphingomonadales</taxon>
        <taxon>Erythrobacteraceae</taxon>
        <taxon>Alteriqipengyuania</taxon>
    </lineage>
</organism>
<proteinExistence type="predicted"/>
<gene>
    <name evidence="2" type="ORF">KYN89_09040</name>
</gene>
<evidence type="ECO:0000313" key="2">
    <source>
        <dbReference type="EMBL" id="MBY8337194.1"/>
    </source>
</evidence>
<dbReference type="RefSeq" id="WP_222824740.1">
    <property type="nucleotide sequence ID" value="NZ_JAHWXP010000002.1"/>
</dbReference>
<sequence>MGVTVFVLRPEPGLSATLARGRKRGLAMEAMPLSHAEAVAWQVPEGTFDGILLGSANALRHAGKGTDEGAGRISETMGGSAADTGLDMLPRLPVYAVGKATAQAACSLRFPIAQVGEGGLQKLLDTLAPDAPLRLLRLAGEDRMTLSPPEGVTIETCTTYRIVHRALDEEDAARLREGGVVLLHSGVAARHFAAECERAGVDRTNLSLAALAPRIASQASDGWKSVAVAPETNDAALLSLVADMCH</sequence>
<reference evidence="2 3" key="1">
    <citation type="submission" date="2021-07" db="EMBL/GenBank/DDBJ databases">
        <title>Alteriqipengyuania abyssalis NZ-12B nov, sp.nov isolated from deep sea sponge in pacific ocean.</title>
        <authorList>
            <person name="Tareen S."/>
            <person name="Wink J."/>
        </authorList>
    </citation>
    <scope>NUCLEOTIDE SEQUENCE [LARGE SCALE GENOMIC DNA]</scope>
    <source>
        <strain evidence="2 3">NZ-12B</strain>
    </source>
</reference>
<comment type="caution">
    <text evidence="2">The sequence shown here is derived from an EMBL/GenBank/DDBJ whole genome shotgun (WGS) entry which is preliminary data.</text>
</comment>